<feature type="transmembrane region" description="Helical" evidence="9">
    <location>
        <begin position="216"/>
        <end position="234"/>
    </location>
</feature>
<organism evidence="11 12">
    <name type="scientific">Vibrio rumoiensis</name>
    <dbReference type="NCBI Taxonomy" id="76258"/>
    <lineage>
        <taxon>Bacteria</taxon>
        <taxon>Pseudomonadati</taxon>
        <taxon>Pseudomonadota</taxon>
        <taxon>Gammaproteobacteria</taxon>
        <taxon>Vibrionales</taxon>
        <taxon>Vibrionaceae</taxon>
        <taxon>Vibrio</taxon>
    </lineage>
</organism>
<keyword evidence="5" id="KW-0418">Kinase</keyword>
<dbReference type="CDD" id="cd16917">
    <property type="entry name" value="HATPase_UhpB-NarQ-NarX-like"/>
    <property type="match status" value="1"/>
</dbReference>
<gene>
    <name evidence="11" type="ORF">ACGRQ9_01845</name>
</gene>
<feature type="transmembrane region" description="Helical" evidence="9">
    <location>
        <begin position="81"/>
        <end position="101"/>
    </location>
</feature>
<evidence type="ECO:0000256" key="8">
    <source>
        <dbReference type="ARBA" id="ARBA00023136"/>
    </source>
</evidence>
<evidence type="ECO:0000256" key="1">
    <source>
        <dbReference type="ARBA" id="ARBA00004651"/>
    </source>
</evidence>
<evidence type="ECO:0000256" key="9">
    <source>
        <dbReference type="SAM" id="Phobius"/>
    </source>
</evidence>
<evidence type="ECO:0000313" key="11">
    <source>
        <dbReference type="EMBL" id="MFH0264279.1"/>
    </source>
</evidence>
<feature type="transmembrane region" description="Helical" evidence="9">
    <location>
        <begin position="107"/>
        <end position="133"/>
    </location>
</feature>
<dbReference type="InterPro" id="IPR011712">
    <property type="entry name" value="Sig_transdc_His_kin_sub3_dim/P"/>
</dbReference>
<dbReference type="InterPro" id="IPR005467">
    <property type="entry name" value="His_kinase_dom"/>
</dbReference>
<dbReference type="PANTHER" id="PTHR24421">
    <property type="entry name" value="NITRATE/NITRITE SENSOR PROTEIN NARX-RELATED"/>
    <property type="match status" value="1"/>
</dbReference>
<feature type="transmembrane region" description="Helical" evidence="9">
    <location>
        <begin position="6"/>
        <end position="25"/>
    </location>
</feature>
<dbReference type="SMART" id="SM00387">
    <property type="entry name" value="HATPase_c"/>
    <property type="match status" value="1"/>
</dbReference>
<evidence type="ECO:0000259" key="10">
    <source>
        <dbReference type="PROSITE" id="PS50109"/>
    </source>
</evidence>
<dbReference type="InterPro" id="IPR007895">
    <property type="entry name" value="MASE1"/>
</dbReference>
<keyword evidence="2" id="KW-1003">Cell membrane</keyword>
<evidence type="ECO:0000256" key="5">
    <source>
        <dbReference type="ARBA" id="ARBA00022777"/>
    </source>
</evidence>
<name>A0ABW7ITJ6_9VIBR</name>
<dbReference type="Pfam" id="PF07730">
    <property type="entry name" value="HisKA_3"/>
    <property type="match status" value="1"/>
</dbReference>
<comment type="caution">
    <text evidence="11">The sequence shown here is derived from an EMBL/GenBank/DDBJ whole genome shotgun (WGS) entry which is preliminary data.</text>
</comment>
<keyword evidence="3" id="KW-0808">Transferase</keyword>
<keyword evidence="4 9" id="KW-0812">Transmembrane</keyword>
<dbReference type="Pfam" id="PF02518">
    <property type="entry name" value="HATPase_c"/>
    <property type="match status" value="1"/>
</dbReference>
<reference evidence="11 12" key="1">
    <citation type="submission" date="2024-10" db="EMBL/GenBank/DDBJ databases">
        <authorList>
            <person name="Yibar A."/>
            <person name="Saticioglu I.B."/>
            <person name="Duman M."/>
            <person name="Ajmi N."/>
            <person name="Gurler F."/>
            <person name="Ay H."/>
            <person name="Onuk E."/>
            <person name="Guler S."/>
            <person name="Romalde J.L."/>
        </authorList>
    </citation>
    <scope>NUCLEOTIDE SEQUENCE [LARGE SCALE GENOMIC DNA]</scope>
    <source>
        <strain evidence="11 12">14-MA-B</strain>
    </source>
</reference>
<dbReference type="SUPFAM" id="SSF55874">
    <property type="entry name" value="ATPase domain of HSP90 chaperone/DNA topoisomerase II/histidine kinase"/>
    <property type="match status" value="1"/>
</dbReference>
<keyword evidence="8 9" id="KW-0472">Membrane</keyword>
<evidence type="ECO:0000256" key="4">
    <source>
        <dbReference type="ARBA" id="ARBA00022692"/>
    </source>
</evidence>
<comment type="subcellular location">
    <subcellularLocation>
        <location evidence="1">Cell membrane</location>
        <topology evidence="1">Multi-pass membrane protein</topology>
    </subcellularLocation>
</comment>
<evidence type="ECO:0000256" key="3">
    <source>
        <dbReference type="ARBA" id="ARBA00022679"/>
    </source>
</evidence>
<accession>A0ABW7ITJ6</accession>
<sequence length="524" mass="59463">MPSYFTYAFSCVLYSICWFCLWNISRYITSDFLLAGLLLPTGLKLAMLTLSPRRLWLGMTICEMLLIGSVGYLLEISGHEYVLLLFSLIGYWIAILFQRFWVLLKDYWQRLLALTGFTLAYGMICGLSILLLIKPLNIDLYYVAEVTVSTITGGVLLTPFLFLLYDYLYQQIWSPLSPSLIHHEVTLRPSAFLWSLFFFSFGLIAELFFIEEFQPIVLLILLLPNIFMAYKYGWQGGVLASVINSILLTTGRQVIGSFESDMELQSFITTQALVGLGLGIAISRQYLLSQRLVATNNKLENELASKKQLACQLVTVEEQIRKSVARELHDEIGQNITAIQIQSMLAGRLAKDEKEQHIAETINQLAMRIHLSTRQLLTQLRPQVLDELGLKNAIHQLVHEMSFSDRYIECQFNIDPYTDKLDEITSVTVYRIVQELFNNVSKHADASKVQLTIFSESMLHLELYDNGLGLPRGWKSKGQGLLGIEERIHALGGELTIDSASESTPKGTRIIVNLPTKTFKKQSI</sequence>
<keyword evidence="6 9" id="KW-1133">Transmembrane helix</keyword>
<feature type="transmembrane region" description="Helical" evidence="9">
    <location>
        <begin position="191"/>
        <end position="209"/>
    </location>
</feature>
<dbReference type="Pfam" id="PF05231">
    <property type="entry name" value="MASE1"/>
    <property type="match status" value="1"/>
</dbReference>
<dbReference type="InterPro" id="IPR036890">
    <property type="entry name" value="HATPase_C_sf"/>
</dbReference>
<feature type="transmembrane region" description="Helical" evidence="9">
    <location>
        <begin position="56"/>
        <end position="74"/>
    </location>
</feature>
<evidence type="ECO:0000256" key="6">
    <source>
        <dbReference type="ARBA" id="ARBA00022989"/>
    </source>
</evidence>
<evidence type="ECO:0000313" key="12">
    <source>
        <dbReference type="Proteomes" id="UP001607151"/>
    </source>
</evidence>
<feature type="transmembrane region" description="Helical" evidence="9">
    <location>
        <begin position="32"/>
        <end position="50"/>
    </location>
</feature>
<dbReference type="Gene3D" id="1.20.5.1930">
    <property type="match status" value="1"/>
</dbReference>
<feature type="transmembrane region" description="Helical" evidence="9">
    <location>
        <begin position="140"/>
        <end position="165"/>
    </location>
</feature>
<proteinExistence type="predicted"/>
<dbReference type="Gene3D" id="3.30.565.10">
    <property type="entry name" value="Histidine kinase-like ATPase, C-terminal domain"/>
    <property type="match status" value="1"/>
</dbReference>
<dbReference type="InterPro" id="IPR050482">
    <property type="entry name" value="Sensor_HK_TwoCompSys"/>
</dbReference>
<dbReference type="InterPro" id="IPR003594">
    <property type="entry name" value="HATPase_dom"/>
</dbReference>
<dbReference type="RefSeq" id="WP_394608083.1">
    <property type="nucleotide sequence ID" value="NZ_JBIHSJ010000001.1"/>
</dbReference>
<dbReference type="EMBL" id="JBIHSN010000002">
    <property type="protein sequence ID" value="MFH0264279.1"/>
    <property type="molecule type" value="Genomic_DNA"/>
</dbReference>
<protein>
    <submittedName>
        <fullName evidence="11">MASE1 domain-containing protein</fullName>
    </submittedName>
</protein>
<keyword evidence="12" id="KW-1185">Reference proteome</keyword>
<dbReference type="Proteomes" id="UP001607151">
    <property type="component" value="Unassembled WGS sequence"/>
</dbReference>
<dbReference type="PANTHER" id="PTHR24421:SF58">
    <property type="entry name" value="SIGNAL TRANSDUCTION HISTIDINE-PROTEIN KINASE_PHOSPHATASE UHPB"/>
    <property type="match status" value="1"/>
</dbReference>
<feature type="domain" description="Histidine kinase" evidence="10">
    <location>
        <begin position="327"/>
        <end position="518"/>
    </location>
</feature>
<evidence type="ECO:0000256" key="7">
    <source>
        <dbReference type="ARBA" id="ARBA00023012"/>
    </source>
</evidence>
<dbReference type="PROSITE" id="PS50109">
    <property type="entry name" value="HIS_KIN"/>
    <property type="match status" value="1"/>
</dbReference>
<evidence type="ECO:0000256" key="2">
    <source>
        <dbReference type="ARBA" id="ARBA00022475"/>
    </source>
</evidence>
<keyword evidence="7" id="KW-0902">Two-component regulatory system</keyword>